<comment type="similarity">
    <text evidence="6">Belongs to the protein kinase superfamily. CK1 Ser/Thr protein kinase family.</text>
</comment>
<feature type="region of interest" description="Disordered" evidence="8">
    <location>
        <begin position="413"/>
        <end position="481"/>
    </location>
</feature>
<dbReference type="FunFam" id="3.30.200.20:FF:000358">
    <property type="entry name" value="Tau tubulin kinase 2b"/>
    <property type="match status" value="1"/>
</dbReference>
<evidence type="ECO:0000256" key="3">
    <source>
        <dbReference type="ARBA" id="ARBA00022741"/>
    </source>
</evidence>
<keyword evidence="4" id="KW-0418">Kinase</keyword>
<organism evidence="10 11">
    <name type="scientific">Parthenolecanium corni</name>
    <dbReference type="NCBI Taxonomy" id="536013"/>
    <lineage>
        <taxon>Eukaryota</taxon>
        <taxon>Metazoa</taxon>
        <taxon>Ecdysozoa</taxon>
        <taxon>Arthropoda</taxon>
        <taxon>Hexapoda</taxon>
        <taxon>Insecta</taxon>
        <taxon>Pterygota</taxon>
        <taxon>Neoptera</taxon>
        <taxon>Paraneoptera</taxon>
        <taxon>Hemiptera</taxon>
        <taxon>Sternorrhyncha</taxon>
        <taxon>Coccoidea</taxon>
        <taxon>Coccidae</taxon>
        <taxon>Parthenolecanium</taxon>
    </lineage>
</organism>
<dbReference type="PANTHER" id="PTHR11909">
    <property type="entry name" value="CASEIN KINASE-RELATED"/>
    <property type="match status" value="1"/>
</dbReference>
<dbReference type="EMBL" id="JBBCAQ010000018">
    <property type="protein sequence ID" value="KAK7595467.1"/>
    <property type="molecule type" value="Genomic_DNA"/>
</dbReference>
<evidence type="ECO:0000256" key="2">
    <source>
        <dbReference type="ARBA" id="ARBA00022679"/>
    </source>
</evidence>
<keyword evidence="5 7" id="KW-0067">ATP-binding</keyword>
<dbReference type="InterPro" id="IPR011009">
    <property type="entry name" value="Kinase-like_dom_sf"/>
</dbReference>
<sequence>MTSEDLLQPGHVVKERWKVQKKIGGGGFGEIYEVVDLTSNELVALKVESSRQPKQVLKMEVAVLKKLQGHEHVCRFIGCGRNDRFNYVVMQLQGKNLAELRRAQPRGAFSLSTTLRLGLQILKAIESIHEVGFLHRDIKPSNFSMGRLPTNCRTVYMLDFGLARQYTTANGEVRTPRTAAGFRGTVRYASLNAHKNKEMGRHDDLWSLFYMLVEFVNGQLPWRKIKDKEQVGLMKEKYDHRLLLKHLPSDLKQFLEHIQSLQYADKPDYEMLASILDRCLKRRGVKDTDAFDWEKSTLIQENVHHNPKTATNAVNNNNTTAAIMTRPVTTTSLGAEPNIQLITSVFDNDQENIEPENTKDFEEKYGDLIRTLSTRRMVNTATTTTSSSQRGGGGGSGVPKYAGAAEIVVPIDVGSTPPKAGDKVENGAATAAPLSRSVSRKNMERRTVSMPGLEQKSSDVASDGPQFLSQPEIQASPAPESEPNVILASVVPPVTPIVTARSGATLPNHYNSAGRHQKNTSPDQSGGSRSTYAFGGCRMRRSYNSASSTNFLTPRSASTTSPGMMDASYTQFAVMEDDINSQMTRGGGGGGLTLASQWKSQFDDDESEETDSDWKAGAELNNVAQSPAEQREKFCCAVAALRGSASGETGDTSECCCKGSGRPPNNGIKEGSSTKSTQAQLSRRSRETTPRKRVMMSGATRLSLAEAALPRAWSVPQMNSKIRLNLRPPFLQHAVIDDILYQIDVMRNVATKKRLSLDKDSTKSTVDAAATATPPLRRSSLPTLLTLRATVPLIVGSGIGQNGSTLDELKRFSLAETSSKMASDRADASVDGQLEPVVSGRLEIRVCDKMTSTTSLNNQSSNRNSVCTPTSNVERYSVQFNGKVDADSMMRQFLSNESLNDAKEYLRSKQRSLQQQQSIKNSKIPVPVGPTKTPAVDGTAARNHVSDEPNVNSNGNAVSVNTNHLAKNVSYEESLKSKCGGGGGSSSERASSRHRNSMPNAANDMYTPALRRHRRNQDKYVTDPSQLQLRFHRPTSRKSWSAANMCGAGGMDSSEESNVRGVPIHMLYPVKLNSEDAANLMADEYSSSMPENDSKLSDTARYRKLLPLFQTPKSPVADT</sequence>
<dbReference type="GO" id="GO:0015630">
    <property type="term" value="C:microtubule cytoskeleton"/>
    <property type="evidence" value="ECO:0007669"/>
    <property type="project" value="UniProtKB-ARBA"/>
</dbReference>
<feature type="region of interest" description="Disordered" evidence="8">
    <location>
        <begin position="505"/>
        <end position="534"/>
    </location>
</feature>
<keyword evidence="11" id="KW-1185">Reference proteome</keyword>
<feature type="compositionally biased region" description="Polar residues" evidence="8">
    <location>
        <begin position="545"/>
        <end position="562"/>
    </location>
</feature>
<keyword evidence="3 7" id="KW-0547">Nucleotide-binding</keyword>
<name>A0AAN9Y6S7_9HEMI</name>
<protein>
    <recommendedName>
        <fullName evidence="9">Protein kinase domain-containing protein</fullName>
    </recommendedName>
</protein>
<feature type="region of interest" description="Disordered" evidence="8">
    <location>
        <begin position="645"/>
        <end position="694"/>
    </location>
</feature>
<feature type="compositionally biased region" description="Polar residues" evidence="8">
    <location>
        <begin position="671"/>
        <end position="682"/>
    </location>
</feature>
<evidence type="ECO:0000313" key="10">
    <source>
        <dbReference type="EMBL" id="KAK7595467.1"/>
    </source>
</evidence>
<dbReference type="CDD" id="cd14017">
    <property type="entry name" value="STKc_TTBK"/>
    <property type="match status" value="1"/>
</dbReference>
<feature type="region of interest" description="Disordered" evidence="8">
    <location>
        <begin position="908"/>
        <end position="958"/>
    </location>
</feature>
<feature type="compositionally biased region" description="Low complexity" evidence="8">
    <location>
        <begin position="376"/>
        <end position="389"/>
    </location>
</feature>
<dbReference type="InterPro" id="IPR050235">
    <property type="entry name" value="CK1_Ser-Thr_kinase"/>
</dbReference>
<dbReference type="GO" id="GO:0005524">
    <property type="term" value="F:ATP binding"/>
    <property type="evidence" value="ECO:0007669"/>
    <property type="project" value="UniProtKB-UniRule"/>
</dbReference>
<gene>
    <name evidence="10" type="ORF">V9T40_013292</name>
</gene>
<evidence type="ECO:0000313" key="11">
    <source>
        <dbReference type="Proteomes" id="UP001367676"/>
    </source>
</evidence>
<evidence type="ECO:0000256" key="1">
    <source>
        <dbReference type="ARBA" id="ARBA00022527"/>
    </source>
</evidence>
<dbReference type="AlphaFoldDB" id="A0AAN9Y6S7"/>
<evidence type="ECO:0000256" key="4">
    <source>
        <dbReference type="ARBA" id="ARBA00022777"/>
    </source>
</evidence>
<dbReference type="InterPro" id="IPR017441">
    <property type="entry name" value="Protein_kinase_ATP_BS"/>
</dbReference>
<dbReference type="SUPFAM" id="SSF56112">
    <property type="entry name" value="Protein kinase-like (PK-like)"/>
    <property type="match status" value="1"/>
</dbReference>
<proteinExistence type="inferred from homology"/>
<dbReference type="InterPro" id="IPR000719">
    <property type="entry name" value="Prot_kinase_dom"/>
</dbReference>
<reference evidence="10 11" key="1">
    <citation type="submission" date="2024-03" db="EMBL/GenBank/DDBJ databases">
        <title>Adaptation during the transition from Ophiocordyceps entomopathogen to insect associate is accompanied by gene loss and intensified selection.</title>
        <authorList>
            <person name="Ward C.M."/>
            <person name="Onetto C.A."/>
            <person name="Borneman A.R."/>
        </authorList>
    </citation>
    <scope>NUCLEOTIDE SEQUENCE [LARGE SCALE GENOMIC DNA]</scope>
    <source>
        <strain evidence="10">AWRI1</strain>
        <tissue evidence="10">Single Adult Female</tissue>
    </source>
</reference>
<dbReference type="Pfam" id="PF00069">
    <property type="entry name" value="Pkinase"/>
    <property type="match status" value="1"/>
</dbReference>
<feature type="domain" description="Protein kinase" evidence="9">
    <location>
        <begin position="17"/>
        <end position="280"/>
    </location>
</feature>
<evidence type="ECO:0000256" key="6">
    <source>
        <dbReference type="ARBA" id="ARBA00061588"/>
    </source>
</evidence>
<dbReference type="Gene3D" id="1.10.510.10">
    <property type="entry name" value="Transferase(Phosphotransferase) domain 1"/>
    <property type="match status" value="1"/>
</dbReference>
<accession>A0AAN9Y6S7</accession>
<feature type="compositionally biased region" description="Polar residues" evidence="8">
    <location>
        <begin position="519"/>
        <end position="531"/>
    </location>
</feature>
<evidence type="ECO:0000256" key="7">
    <source>
        <dbReference type="PROSITE-ProRule" id="PRU10141"/>
    </source>
</evidence>
<evidence type="ECO:0000256" key="8">
    <source>
        <dbReference type="SAM" id="MobiDB-lite"/>
    </source>
</evidence>
<evidence type="ECO:0000256" key="5">
    <source>
        <dbReference type="ARBA" id="ARBA00022840"/>
    </source>
</evidence>
<dbReference type="Proteomes" id="UP001367676">
    <property type="component" value="Unassembled WGS sequence"/>
</dbReference>
<feature type="region of interest" description="Disordered" evidence="8">
    <location>
        <begin position="376"/>
        <end position="399"/>
    </location>
</feature>
<evidence type="ECO:0000259" key="9">
    <source>
        <dbReference type="PROSITE" id="PS50011"/>
    </source>
</evidence>
<dbReference type="PROSITE" id="PS00107">
    <property type="entry name" value="PROTEIN_KINASE_ATP"/>
    <property type="match status" value="1"/>
</dbReference>
<dbReference type="SMART" id="SM00220">
    <property type="entry name" value="S_TKc"/>
    <property type="match status" value="1"/>
</dbReference>
<dbReference type="GO" id="GO:0004674">
    <property type="term" value="F:protein serine/threonine kinase activity"/>
    <property type="evidence" value="ECO:0007669"/>
    <property type="project" value="UniProtKB-KW"/>
</dbReference>
<feature type="region of interest" description="Disordered" evidence="8">
    <location>
        <begin position="973"/>
        <end position="1022"/>
    </location>
</feature>
<keyword evidence="2" id="KW-0808">Transferase</keyword>
<feature type="region of interest" description="Disordered" evidence="8">
    <location>
        <begin position="545"/>
        <end position="564"/>
    </location>
</feature>
<feature type="binding site" evidence="7">
    <location>
        <position position="46"/>
    </location>
    <ligand>
        <name>ATP</name>
        <dbReference type="ChEBI" id="CHEBI:30616"/>
    </ligand>
</feature>
<dbReference type="FunFam" id="1.10.510.10:FF:000481">
    <property type="entry name" value="Asator, isoform D"/>
    <property type="match status" value="1"/>
</dbReference>
<dbReference type="PROSITE" id="PS50011">
    <property type="entry name" value="PROTEIN_KINASE_DOM"/>
    <property type="match status" value="1"/>
</dbReference>
<keyword evidence="1" id="KW-0723">Serine/threonine-protein kinase</keyword>
<dbReference type="InterPro" id="IPR047916">
    <property type="entry name" value="TTBK_Asator-like_STKc"/>
</dbReference>
<comment type="caution">
    <text evidence="10">The sequence shown here is derived from an EMBL/GenBank/DDBJ whole genome shotgun (WGS) entry which is preliminary data.</text>
</comment>